<dbReference type="Proteomes" id="UP001054945">
    <property type="component" value="Unassembled WGS sequence"/>
</dbReference>
<dbReference type="AlphaFoldDB" id="A0AAV4PVF8"/>
<feature type="region of interest" description="Disordered" evidence="1">
    <location>
        <begin position="93"/>
        <end position="150"/>
    </location>
</feature>
<keyword evidence="3" id="KW-1185">Reference proteome</keyword>
<sequence>MRRKSIRLTRGGGGVRGVSLINRNVSGRTHMVNVIISELNENKLLLPSIKLLTLPLRLKIPALAFTALLSYPLQKRWTDLEIKFKSDVWGRSPEKHQKVKEVNEWESLPARLDPQKSAHPNDEPPSSENRSRGAISFSSLQQEQHPRGSI</sequence>
<evidence type="ECO:0000313" key="2">
    <source>
        <dbReference type="EMBL" id="GIY01408.1"/>
    </source>
</evidence>
<protein>
    <submittedName>
        <fullName evidence="2">Uncharacterized protein</fullName>
    </submittedName>
</protein>
<name>A0AAV4PVF8_CAEEX</name>
<evidence type="ECO:0000256" key="1">
    <source>
        <dbReference type="SAM" id="MobiDB-lite"/>
    </source>
</evidence>
<organism evidence="2 3">
    <name type="scientific">Caerostris extrusa</name>
    <name type="common">Bark spider</name>
    <name type="synonym">Caerostris bankana</name>
    <dbReference type="NCBI Taxonomy" id="172846"/>
    <lineage>
        <taxon>Eukaryota</taxon>
        <taxon>Metazoa</taxon>
        <taxon>Ecdysozoa</taxon>
        <taxon>Arthropoda</taxon>
        <taxon>Chelicerata</taxon>
        <taxon>Arachnida</taxon>
        <taxon>Araneae</taxon>
        <taxon>Araneomorphae</taxon>
        <taxon>Entelegynae</taxon>
        <taxon>Araneoidea</taxon>
        <taxon>Araneidae</taxon>
        <taxon>Caerostris</taxon>
    </lineage>
</organism>
<feature type="compositionally biased region" description="Basic and acidic residues" evidence="1">
    <location>
        <begin position="93"/>
        <end position="103"/>
    </location>
</feature>
<dbReference type="EMBL" id="BPLR01005320">
    <property type="protein sequence ID" value="GIY01408.1"/>
    <property type="molecule type" value="Genomic_DNA"/>
</dbReference>
<feature type="compositionally biased region" description="Basic and acidic residues" evidence="1">
    <location>
        <begin position="113"/>
        <end position="122"/>
    </location>
</feature>
<proteinExistence type="predicted"/>
<comment type="caution">
    <text evidence="2">The sequence shown here is derived from an EMBL/GenBank/DDBJ whole genome shotgun (WGS) entry which is preliminary data.</text>
</comment>
<reference evidence="2 3" key="1">
    <citation type="submission" date="2021-06" db="EMBL/GenBank/DDBJ databases">
        <title>Caerostris extrusa draft genome.</title>
        <authorList>
            <person name="Kono N."/>
            <person name="Arakawa K."/>
        </authorList>
    </citation>
    <scope>NUCLEOTIDE SEQUENCE [LARGE SCALE GENOMIC DNA]</scope>
</reference>
<evidence type="ECO:0000313" key="3">
    <source>
        <dbReference type="Proteomes" id="UP001054945"/>
    </source>
</evidence>
<accession>A0AAV4PVF8</accession>
<gene>
    <name evidence="2" type="ORF">CEXT_221461</name>
</gene>